<feature type="coiled-coil region" evidence="1">
    <location>
        <begin position="23"/>
        <end position="53"/>
    </location>
</feature>
<feature type="compositionally biased region" description="Basic and acidic residues" evidence="2">
    <location>
        <begin position="92"/>
        <end position="109"/>
    </location>
</feature>
<evidence type="ECO:0000313" key="3">
    <source>
        <dbReference type="EMBL" id="KAK7912712.1"/>
    </source>
</evidence>
<feature type="compositionally biased region" description="Basic and acidic residues" evidence="2">
    <location>
        <begin position="142"/>
        <end position="155"/>
    </location>
</feature>
<comment type="caution">
    <text evidence="3">The sequence shown here is derived from an EMBL/GenBank/DDBJ whole genome shotgun (WGS) entry which is preliminary data.</text>
</comment>
<feature type="compositionally biased region" description="Polar residues" evidence="2">
    <location>
        <begin position="174"/>
        <end position="195"/>
    </location>
</feature>
<organism evidence="3 4">
    <name type="scientific">Mugilogobius chulae</name>
    <name type="common">yellowstripe goby</name>
    <dbReference type="NCBI Taxonomy" id="88201"/>
    <lineage>
        <taxon>Eukaryota</taxon>
        <taxon>Metazoa</taxon>
        <taxon>Chordata</taxon>
        <taxon>Craniata</taxon>
        <taxon>Vertebrata</taxon>
        <taxon>Euteleostomi</taxon>
        <taxon>Actinopterygii</taxon>
        <taxon>Neopterygii</taxon>
        <taxon>Teleostei</taxon>
        <taxon>Neoteleostei</taxon>
        <taxon>Acanthomorphata</taxon>
        <taxon>Gobiaria</taxon>
        <taxon>Gobiiformes</taxon>
        <taxon>Gobioidei</taxon>
        <taxon>Gobiidae</taxon>
        <taxon>Gobionellinae</taxon>
        <taxon>Mugilogobius</taxon>
    </lineage>
</organism>
<dbReference type="SUPFAM" id="SSF57667">
    <property type="entry name" value="beta-beta-alpha zinc fingers"/>
    <property type="match status" value="1"/>
</dbReference>
<evidence type="ECO:0000256" key="2">
    <source>
        <dbReference type="SAM" id="MobiDB-lite"/>
    </source>
</evidence>
<name>A0AAW0P8K8_9GOBI</name>
<reference evidence="4" key="1">
    <citation type="submission" date="2024-04" db="EMBL/GenBank/DDBJ databases">
        <title>Salinicola lusitanus LLJ914,a marine bacterium isolated from the Okinawa Trough.</title>
        <authorList>
            <person name="Li J."/>
        </authorList>
    </citation>
    <scope>NUCLEOTIDE SEQUENCE [LARGE SCALE GENOMIC DNA]</scope>
</reference>
<accession>A0AAW0P8K8</accession>
<keyword evidence="4" id="KW-1185">Reference proteome</keyword>
<evidence type="ECO:0000313" key="4">
    <source>
        <dbReference type="Proteomes" id="UP001460270"/>
    </source>
</evidence>
<dbReference type="EMBL" id="JBBPFD010000009">
    <property type="protein sequence ID" value="KAK7912712.1"/>
    <property type="molecule type" value="Genomic_DNA"/>
</dbReference>
<feature type="region of interest" description="Disordered" evidence="2">
    <location>
        <begin position="69"/>
        <end position="227"/>
    </location>
</feature>
<dbReference type="Gene3D" id="3.30.160.60">
    <property type="entry name" value="Classic Zinc Finger"/>
    <property type="match status" value="1"/>
</dbReference>
<dbReference type="InterPro" id="IPR036236">
    <property type="entry name" value="Znf_C2H2_sf"/>
</dbReference>
<keyword evidence="1" id="KW-0175">Coiled coil</keyword>
<dbReference type="Proteomes" id="UP001460270">
    <property type="component" value="Unassembled WGS sequence"/>
</dbReference>
<feature type="compositionally biased region" description="Polar residues" evidence="2">
    <location>
        <begin position="80"/>
        <end position="91"/>
    </location>
</feature>
<gene>
    <name evidence="3" type="ORF">WMY93_012923</name>
</gene>
<evidence type="ECO:0000256" key="1">
    <source>
        <dbReference type="SAM" id="Coils"/>
    </source>
</evidence>
<proteinExistence type="predicted"/>
<protein>
    <submittedName>
        <fullName evidence="3">Uncharacterized protein</fullName>
    </submittedName>
</protein>
<sequence>MSANVALKTLVQERLTAAAEEIFALFERTIAEFEEELRRSKEENQKKQELLEAVLNPSVVLFRENVQIQPTSPGAGLNPGLNQDLETPQTQIKEEPEEPRVKQEEEQRPIPECTTVCVKTEESSLLQHTELKEETQGEDFSAETHFHPETERESSDTDNDDDWEPLSRSGATGDHNNPVQTRTRATAAQNSPQNESEPETRAAEKNGNVPGTAERAEKNKSSVRNKKVTSRFSMKEKLRVHTGEKPYSCSTCRKTFTSRRLGAFAWQFRVLQRSRKLPETPKLSVNPRELVVSRGQQSPYIRMHILEAV</sequence>
<dbReference type="AlphaFoldDB" id="A0AAW0P8K8"/>